<keyword evidence="2" id="KW-0812">Transmembrane</keyword>
<evidence type="ECO:0000256" key="1">
    <source>
        <dbReference type="SAM" id="MobiDB-lite"/>
    </source>
</evidence>
<feature type="transmembrane region" description="Helical" evidence="2">
    <location>
        <begin position="65"/>
        <end position="87"/>
    </location>
</feature>
<dbReference type="SUPFAM" id="SSF52047">
    <property type="entry name" value="RNI-like"/>
    <property type="match status" value="1"/>
</dbReference>
<feature type="region of interest" description="Disordered" evidence="1">
    <location>
        <begin position="900"/>
        <end position="943"/>
    </location>
</feature>
<keyword evidence="5" id="KW-1185">Reference proteome</keyword>
<keyword evidence="2" id="KW-0472">Membrane</keyword>
<feature type="compositionally biased region" description="Basic and acidic residues" evidence="1">
    <location>
        <begin position="110"/>
        <end position="120"/>
    </location>
</feature>
<dbReference type="Gene3D" id="3.30.2010.10">
    <property type="entry name" value="Metalloproteases ('zincins'), catalytic domain"/>
    <property type="match status" value="1"/>
</dbReference>
<dbReference type="PANTHER" id="PTHR34978:SF3">
    <property type="entry name" value="SLR0241 PROTEIN"/>
    <property type="match status" value="1"/>
</dbReference>
<protein>
    <submittedName>
        <fullName evidence="4">Regulatory protein BlaR1</fullName>
    </submittedName>
</protein>
<dbReference type="InterPro" id="IPR052173">
    <property type="entry name" value="Beta-lactam_resp_regulator"/>
</dbReference>
<evidence type="ECO:0000256" key="2">
    <source>
        <dbReference type="SAM" id="Phobius"/>
    </source>
</evidence>
<dbReference type="KEGG" id="gaz:Pan241w_50270"/>
<name>A0A517RLZ8_9PLAN</name>
<feature type="compositionally biased region" description="Polar residues" evidence="1">
    <location>
        <begin position="134"/>
        <end position="156"/>
    </location>
</feature>
<dbReference type="PANTHER" id="PTHR34978">
    <property type="entry name" value="POSSIBLE SENSOR-TRANSDUCER PROTEIN BLAR"/>
    <property type="match status" value="1"/>
</dbReference>
<dbReference type="InterPro" id="IPR008756">
    <property type="entry name" value="Peptidase_M56"/>
</dbReference>
<evidence type="ECO:0000313" key="5">
    <source>
        <dbReference type="Proteomes" id="UP000317171"/>
    </source>
</evidence>
<dbReference type="Proteomes" id="UP000317171">
    <property type="component" value="Chromosome"/>
</dbReference>
<feature type="region of interest" description="Disordered" evidence="1">
    <location>
        <begin position="106"/>
        <end position="167"/>
    </location>
</feature>
<dbReference type="RefSeq" id="WP_145220732.1">
    <property type="nucleotide sequence ID" value="NZ_CP036269.1"/>
</dbReference>
<feature type="domain" description="Peptidase M56" evidence="3">
    <location>
        <begin position="197"/>
        <end position="366"/>
    </location>
</feature>
<keyword evidence="2" id="KW-1133">Transmembrane helix</keyword>
<sequence length="1307" mass="144893">MSSLVPIQETVGALLLASDIFNSVNIELVDRIGWTLLNSIWQFTLLMIIYLAVERLLAKRSPQARYLAGVLTMGFMLSALPVTFLVLGQHSLTSVVSEWQTEGANLSEPRLNENSEHDAARSSTSSEELALPGTRSSEFSQADSEFSAEVNPSSNAEHGGEHSDTALSGHKKYFGGGGYSISEALMKTSQLVHPWLPIVVYCWILGTLLASVRPGLGWLTVHKLKTSGSTPVPESVRQLLLETARRVGLSTRVDVIQSSLVTVPGVVGWFRPVILLPAGVVTGLTTQQLEAILAHELAHIRRHDYLINLLQALLETVLFYHPAVWWVSHRIRLHREDCCDECAVSQVSDRVTYAGALLAVHDLRGSVPMPMLSAKGGSLHARIRRIVGQEEPLSASSGWWMALTLAGLMIGAIYLANADKQASAGSEEFATRTVRVAKPEKVSAVEEHSEKKPANASEFQSAFFRADEQAPVLSKLESLGLYKATTFDMRGPKKQTAYRVRLFGRVPEDAWPLIGKLGTLRYVNLTGVNTSSRNLRFLIRARSRWDARVPHPCLRELHVVNSRFEPVDLALLESQPYLQKLNAMLTVFKLTSDERRSRLGKLSNEEQQRFSTIARADGSRTHIAQAAILTDRAMVRLKNLTQLRELILINTFVSEASLSALSEMSQLQVLEFPLITPLDESKAQVFKQMQALRKLSLPAIGPGTGAVLAGLPALEELDTRSLTDQSAAELAGAPKLKRLTLWSNNLTDAGLQQLGRIKSLERLDIRANDGPLTLQGIAQFQATRPDCEVIHSLKQPELNENVRKLPADLFVVGFNWTGARSREELLKHAKEKFGDSQFWVEVQPQTRKGYLGALALVRGKSGRDWLTAALNSSEDYTVKMVVPLTHQLLRTEGVDFRVLSQNNQEETSDNSSKKAKTKTRPESKEGTSATSATSGSGQADDLSLPPFDEFIEQLRKTNQTEAANYLTGRRESLLKRLEGHPTAVLVYGQIVAPEGEPPQLCNAQMKIIKGGYFIGSVGNLAKPVGFRMFGCRKVDLVPREAGGDQVKSGDTVSLGRIVMQPYAREELATVRGRLKFGRDIAVSAVRIRVVIDPAKTNSISGGTDGFLEWPEKEQVTIGKNFEFEHRQLAPLPHRLEIESPGHRRVFRNLHLTSGGTLELGTIEVPAAPQFEVELRTADTLDFSKAKQRKVHVFLDDVWKSNPDNPMLAKYSGGDMRFVMRRNRYVRRGRAILSEENQPELVTLHSGVASLKIADLGEGDLNSHLMPSVLRKDLSSAREIPIREGHVYLTWHTYWKHWTLLQVKIQKD</sequence>
<organism evidence="4 5">
    <name type="scientific">Gimesia alba</name>
    <dbReference type="NCBI Taxonomy" id="2527973"/>
    <lineage>
        <taxon>Bacteria</taxon>
        <taxon>Pseudomonadati</taxon>
        <taxon>Planctomycetota</taxon>
        <taxon>Planctomycetia</taxon>
        <taxon>Planctomycetales</taxon>
        <taxon>Planctomycetaceae</taxon>
        <taxon>Gimesia</taxon>
    </lineage>
</organism>
<dbReference type="InterPro" id="IPR032675">
    <property type="entry name" value="LRR_dom_sf"/>
</dbReference>
<feature type="transmembrane region" description="Helical" evidence="2">
    <location>
        <begin position="32"/>
        <end position="53"/>
    </location>
</feature>
<dbReference type="OrthoDB" id="279966at2"/>
<accession>A0A517RLZ8</accession>
<evidence type="ECO:0000313" key="4">
    <source>
        <dbReference type="EMBL" id="QDT44911.1"/>
    </source>
</evidence>
<dbReference type="EMBL" id="CP036269">
    <property type="protein sequence ID" value="QDT44911.1"/>
    <property type="molecule type" value="Genomic_DNA"/>
</dbReference>
<feature type="compositionally biased region" description="Low complexity" evidence="1">
    <location>
        <begin position="926"/>
        <end position="939"/>
    </location>
</feature>
<reference evidence="4 5" key="1">
    <citation type="submission" date="2019-02" db="EMBL/GenBank/DDBJ databases">
        <title>Deep-cultivation of Planctomycetes and their phenomic and genomic characterization uncovers novel biology.</title>
        <authorList>
            <person name="Wiegand S."/>
            <person name="Jogler M."/>
            <person name="Boedeker C."/>
            <person name="Pinto D."/>
            <person name="Vollmers J."/>
            <person name="Rivas-Marin E."/>
            <person name="Kohn T."/>
            <person name="Peeters S.H."/>
            <person name="Heuer A."/>
            <person name="Rast P."/>
            <person name="Oberbeckmann S."/>
            <person name="Bunk B."/>
            <person name="Jeske O."/>
            <person name="Meyerdierks A."/>
            <person name="Storesund J.E."/>
            <person name="Kallscheuer N."/>
            <person name="Luecker S."/>
            <person name="Lage O.M."/>
            <person name="Pohl T."/>
            <person name="Merkel B.J."/>
            <person name="Hornburger P."/>
            <person name="Mueller R.-W."/>
            <person name="Bruemmer F."/>
            <person name="Labrenz M."/>
            <person name="Spormann A.M."/>
            <person name="Op den Camp H."/>
            <person name="Overmann J."/>
            <person name="Amann R."/>
            <person name="Jetten M.S.M."/>
            <person name="Mascher T."/>
            <person name="Medema M.H."/>
            <person name="Devos D.P."/>
            <person name="Kaster A.-K."/>
            <person name="Ovreas L."/>
            <person name="Rohde M."/>
            <person name="Galperin M.Y."/>
            <person name="Jogler C."/>
        </authorList>
    </citation>
    <scope>NUCLEOTIDE SEQUENCE [LARGE SCALE GENOMIC DNA]</scope>
    <source>
        <strain evidence="4 5">Pan241w</strain>
    </source>
</reference>
<proteinExistence type="predicted"/>
<dbReference type="Pfam" id="PF05569">
    <property type="entry name" value="Peptidase_M56"/>
    <property type="match status" value="1"/>
</dbReference>
<evidence type="ECO:0000259" key="3">
    <source>
        <dbReference type="Pfam" id="PF05569"/>
    </source>
</evidence>
<gene>
    <name evidence="4" type="primary">blaR1_13</name>
    <name evidence="4" type="ORF">Pan241w_50270</name>
</gene>
<dbReference type="Gene3D" id="3.80.10.10">
    <property type="entry name" value="Ribonuclease Inhibitor"/>
    <property type="match status" value="1"/>
</dbReference>
<dbReference type="CDD" id="cd07341">
    <property type="entry name" value="M56_BlaR1_MecR1_like"/>
    <property type="match status" value="1"/>
</dbReference>